<dbReference type="SUPFAM" id="SSF53850">
    <property type="entry name" value="Periplasmic binding protein-like II"/>
    <property type="match status" value="1"/>
</dbReference>
<evidence type="ECO:0000313" key="6">
    <source>
        <dbReference type="EMBL" id="MFB9821925.1"/>
    </source>
</evidence>
<dbReference type="Pfam" id="PF03466">
    <property type="entry name" value="LysR_substrate"/>
    <property type="match status" value="1"/>
</dbReference>
<sequence>MEYFVGVAELGSFSRAAESLNVTQPGLSQQVQQLEREIGTQLIERLPRSVVLTEAGRAYLPHAKAVLRLSRQAQRSALNAVRGEAGDLEIATVTSIGGGIMPQAFSRWRPQYPDVRVRLHEYGRCDTLRREVEGGTGDIAIGPMPANWNGPVVSLGIEEFVVVLPPNDPLASTPIVALEDLADRPWVQFPADHDLREMTDALCLTAGFKPRGAVETSQLETGARLAASGFGAILLPEYFVHDGLDAAVRPLKDPFVRELAAYARSEFSLIAQSFIDEIELRPSRQRLSAMLQDEPSLSPAIATGDPVLSAPFIKAAAGAA</sequence>
<dbReference type="PROSITE" id="PS50931">
    <property type="entry name" value="HTH_LYSR"/>
    <property type="match status" value="1"/>
</dbReference>
<proteinExistence type="inferred from homology"/>
<protein>
    <submittedName>
        <fullName evidence="6">LysR family transcriptional regulator</fullName>
    </submittedName>
</protein>
<dbReference type="InterPro" id="IPR000847">
    <property type="entry name" value="LysR_HTH_N"/>
</dbReference>
<dbReference type="Pfam" id="PF00126">
    <property type="entry name" value="HTH_1"/>
    <property type="match status" value="1"/>
</dbReference>
<evidence type="ECO:0000256" key="4">
    <source>
        <dbReference type="ARBA" id="ARBA00023163"/>
    </source>
</evidence>
<dbReference type="PANTHER" id="PTHR30346">
    <property type="entry name" value="TRANSCRIPTIONAL DUAL REGULATOR HCAR-RELATED"/>
    <property type="match status" value="1"/>
</dbReference>
<dbReference type="CDD" id="cd05466">
    <property type="entry name" value="PBP2_LTTR_substrate"/>
    <property type="match status" value="1"/>
</dbReference>
<evidence type="ECO:0000256" key="2">
    <source>
        <dbReference type="ARBA" id="ARBA00023015"/>
    </source>
</evidence>
<keyword evidence="4" id="KW-0804">Transcription</keyword>
<dbReference type="PRINTS" id="PR00039">
    <property type="entry name" value="HTHLYSR"/>
</dbReference>
<dbReference type="Proteomes" id="UP001589702">
    <property type="component" value="Unassembled WGS sequence"/>
</dbReference>
<comment type="similarity">
    <text evidence="1">Belongs to the LysR transcriptional regulatory family.</text>
</comment>
<keyword evidence="2" id="KW-0805">Transcription regulation</keyword>
<keyword evidence="7" id="KW-1185">Reference proteome</keyword>
<feature type="domain" description="HTH lysR-type" evidence="5">
    <location>
        <begin position="1"/>
        <end position="53"/>
    </location>
</feature>
<gene>
    <name evidence="6" type="ORF">ACFFP1_20840</name>
</gene>
<reference evidence="6 7" key="1">
    <citation type="submission" date="2024-09" db="EMBL/GenBank/DDBJ databases">
        <authorList>
            <person name="Sun Q."/>
            <person name="Mori K."/>
        </authorList>
    </citation>
    <scope>NUCLEOTIDE SEQUENCE [LARGE SCALE GENOMIC DNA]</scope>
    <source>
        <strain evidence="6 7">JCM 1334</strain>
    </source>
</reference>
<dbReference type="InterPro" id="IPR036388">
    <property type="entry name" value="WH-like_DNA-bd_sf"/>
</dbReference>
<evidence type="ECO:0000313" key="7">
    <source>
        <dbReference type="Proteomes" id="UP001589702"/>
    </source>
</evidence>
<evidence type="ECO:0000259" key="5">
    <source>
        <dbReference type="PROSITE" id="PS50931"/>
    </source>
</evidence>
<dbReference type="Gene3D" id="1.10.10.10">
    <property type="entry name" value="Winged helix-like DNA-binding domain superfamily/Winged helix DNA-binding domain"/>
    <property type="match status" value="1"/>
</dbReference>
<dbReference type="InterPro" id="IPR005119">
    <property type="entry name" value="LysR_subst-bd"/>
</dbReference>
<name>A0ABV5Y4M6_ARTRM</name>
<evidence type="ECO:0000256" key="3">
    <source>
        <dbReference type="ARBA" id="ARBA00023125"/>
    </source>
</evidence>
<dbReference type="RefSeq" id="WP_234750458.1">
    <property type="nucleotide sequence ID" value="NZ_BAAAWN010000001.1"/>
</dbReference>
<dbReference type="EMBL" id="JBHMBC010000039">
    <property type="protein sequence ID" value="MFB9821925.1"/>
    <property type="molecule type" value="Genomic_DNA"/>
</dbReference>
<comment type="caution">
    <text evidence="6">The sequence shown here is derived from an EMBL/GenBank/DDBJ whole genome shotgun (WGS) entry which is preliminary data.</text>
</comment>
<organism evidence="6 7">
    <name type="scientific">Arthrobacter ramosus</name>
    <dbReference type="NCBI Taxonomy" id="1672"/>
    <lineage>
        <taxon>Bacteria</taxon>
        <taxon>Bacillati</taxon>
        <taxon>Actinomycetota</taxon>
        <taxon>Actinomycetes</taxon>
        <taxon>Micrococcales</taxon>
        <taxon>Micrococcaceae</taxon>
        <taxon>Arthrobacter</taxon>
    </lineage>
</organism>
<accession>A0ABV5Y4M6</accession>
<keyword evidence="3" id="KW-0238">DNA-binding</keyword>
<dbReference type="SUPFAM" id="SSF46785">
    <property type="entry name" value="Winged helix' DNA-binding domain"/>
    <property type="match status" value="1"/>
</dbReference>
<evidence type="ECO:0000256" key="1">
    <source>
        <dbReference type="ARBA" id="ARBA00009437"/>
    </source>
</evidence>
<dbReference type="InterPro" id="IPR036390">
    <property type="entry name" value="WH_DNA-bd_sf"/>
</dbReference>
<dbReference type="Gene3D" id="3.40.190.290">
    <property type="match status" value="1"/>
</dbReference>
<dbReference type="PANTHER" id="PTHR30346:SF28">
    <property type="entry name" value="HTH-TYPE TRANSCRIPTIONAL REGULATOR CYNR"/>
    <property type="match status" value="1"/>
</dbReference>